<dbReference type="InterPro" id="IPR036097">
    <property type="entry name" value="HisK_dim/P_sf"/>
</dbReference>
<accession>R2TF94</accession>
<dbReference type="PANTHER" id="PTHR43711:SF1">
    <property type="entry name" value="HISTIDINE KINASE 1"/>
    <property type="match status" value="1"/>
</dbReference>
<dbReference type="PRINTS" id="PR00344">
    <property type="entry name" value="BCTRLSENSOR"/>
</dbReference>
<evidence type="ECO:0000259" key="13">
    <source>
        <dbReference type="PROSITE" id="PS50109"/>
    </source>
</evidence>
<dbReference type="Gene3D" id="3.30.565.10">
    <property type="entry name" value="Histidine kinase-like ATPase, C-terminal domain"/>
    <property type="match status" value="1"/>
</dbReference>
<evidence type="ECO:0000256" key="10">
    <source>
        <dbReference type="ARBA" id="ARBA00022989"/>
    </source>
</evidence>
<dbReference type="SMART" id="SM00388">
    <property type="entry name" value="HisKA"/>
    <property type="match status" value="1"/>
</dbReference>
<keyword evidence="10" id="KW-1133">Transmembrane helix</keyword>
<dbReference type="Gene3D" id="1.10.287.130">
    <property type="match status" value="1"/>
</dbReference>
<evidence type="ECO:0000256" key="6">
    <source>
        <dbReference type="ARBA" id="ARBA00022692"/>
    </source>
</evidence>
<dbReference type="GO" id="GO:0000155">
    <property type="term" value="F:phosphorelay sensor kinase activity"/>
    <property type="evidence" value="ECO:0007669"/>
    <property type="project" value="InterPro"/>
</dbReference>
<evidence type="ECO:0000256" key="2">
    <source>
        <dbReference type="ARBA" id="ARBA00004370"/>
    </source>
</evidence>
<evidence type="ECO:0000256" key="4">
    <source>
        <dbReference type="ARBA" id="ARBA00022553"/>
    </source>
</evidence>
<keyword evidence="4" id="KW-0597">Phosphoprotein</keyword>
<dbReference type="InterPro" id="IPR005467">
    <property type="entry name" value="His_kinase_dom"/>
</dbReference>
<dbReference type="Proteomes" id="UP000013781">
    <property type="component" value="Unassembled WGS sequence"/>
</dbReference>
<keyword evidence="12" id="KW-0472">Membrane</keyword>
<sequence>MQQIIGLFLICLVGLVCFFLFLKNRALRQQVRQITNALSSQLDDDKKKKIQLFSNEIAIQELLVQINQVIDEQQSLMINQSNQNRSSKKMLSNISHDLKTPLTVILGYSEMLLSDEQLTKNSLVKERIERIKKQAESVLNTINEFFDLAKLESNEYLLKKEKIDLAELCRNEILTYFDTLESAQTEVVVDISETPIHIVGDQEALKRILSNLLSNAIRYGNEGHYLKLNVWAESQTGYLEVTDKGRGILEENKEKIFERLFTLNDSRNKNYQGSGLGLTITKQLVNAMSGTINLYSKPYQKTTFTVTFPLEKERKSN</sequence>
<gene>
    <name evidence="15" type="ORF">I586_01808</name>
    <name evidence="14" type="ORF">UAY_02093</name>
</gene>
<dbReference type="eggNOG" id="COG2205">
    <property type="taxonomic scope" value="Bacteria"/>
</dbReference>
<dbReference type="OrthoDB" id="9792991at2"/>
<evidence type="ECO:0000256" key="1">
    <source>
        <dbReference type="ARBA" id="ARBA00000085"/>
    </source>
</evidence>
<evidence type="ECO:0000313" key="15">
    <source>
        <dbReference type="EMBL" id="EOT72001.1"/>
    </source>
</evidence>
<evidence type="ECO:0000313" key="17">
    <source>
        <dbReference type="Proteomes" id="UP000014157"/>
    </source>
</evidence>
<dbReference type="HOGENOM" id="CLU_000445_89_3_9"/>
<dbReference type="STRING" id="155617.RV09_GL002231"/>
<evidence type="ECO:0000256" key="5">
    <source>
        <dbReference type="ARBA" id="ARBA00022679"/>
    </source>
</evidence>
<dbReference type="FunFam" id="3.30.565.10:FF:000013">
    <property type="entry name" value="Two-component sensor histidine kinase"/>
    <property type="match status" value="1"/>
</dbReference>
<dbReference type="PANTHER" id="PTHR43711">
    <property type="entry name" value="TWO-COMPONENT HISTIDINE KINASE"/>
    <property type="match status" value="1"/>
</dbReference>
<keyword evidence="6" id="KW-0812">Transmembrane</keyword>
<dbReference type="SUPFAM" id="SSF55874">
    <property type="entry name" value="ATPase domain of HSP90 chaperone/DNA topoisomerase II/histidine kinase"/>
    <property type="match status" value="1"/>
</dbReference>
<reference evidence="15 17" key="2">
    <citation type="submission" date="2013-03" db="EMBL/GenBank/DDBJ databases">
        <title>The Genome Sequence of Enterococcus moraviensis BAA-383 (PacBio/Illumina hybrid assembly).</title>
        <authorList>
            <consortium name="The Broad Institute Genomics Platform"/>
            <consortium name="The Broad Institute Genome Sequencing Center for Infectious Disease"/>
            <person name="Earl A."/>
            <person name="Russ C."/>
            <person name="Gilmore M."/>
            <person name="Surin D."/>
            <person name="Walker B."/>
            <person name="Young S."/>
            <person name="Zeng Q."/>
            <person name="Gargeya S."/>
            <person name="Fitzgerald M."/>
            <person name="Haas B."/>
            <person name="Abouelleil A."/>
            <person name="Allen A.W."/>
            <person name="Alvarado L."/>
            <person name="Arachchi H.M."/>
            <person name="Berlin A.M."/>
            <person name="Chapman S.B."/>
            <person name="Gainer-Dewar J."/>
            <person name="Goldberg J."/>
            <person name="Griggs A."/>
            <person name="Gujja S."/>
            <person name="Hansen M."/>
            <person name="Howarth C."/>
            <person name="Imamovic A."/>
            <person name="Ireland A."/>
            <person name="Larimer J."/>
            <person name="McCowan C."/>
            <person name="Murphy C."/>
            <person name="Pearson M."/>
            <person name="Poon T.W."/>
            <person name="Priest M."/>
            <person name="Roberts A."/>
            <person name="Saif S."/>
            <person name="Shea T."/>
            <person name="Sisk P."/>
            <person name="Sykes S."/>
            <person name="Wortman J."/>
            <person name="Nusbaum C."/>
            <person name="Birren B."/>
        </authorList>
    </citation>
    <scope>NUCLEOTIDE SEQUENCE [LARGE SCALE GENOMIC DNA]</scope>
    <source>
        <strain evidence="15 17">ATCC BAA-383</strain>
    </source>
</reference>
<dbReference type="CDD" id="cd00082">
    <property type="entry name" value="HisKA"/>
    <property type="match status" value="1"/>
</dbReference>
<name>R2TF94_9ENTE</name>
<dbReference type="InterPro" id="IPR050736">
    <property type="entry name" value="Sensor_HK_Regulatory"/>
</dbReference>
<dbReference type="GO" id="GO:0005524">
    <property type="term" value="F:ATP binding"/>
    <property type="evidence" value="ECO:0007669"/>
    <property type="project" value="UniProtKB-KW"/>
</dbReference>
<dbReference type="GO" id="GO:0016020">
    <property type="term" value="C:membrane"/>
    <property type="evidence" value="ECO:0007669"/>
    <property type="project" value="UniProtKB-SubCell"/>
</dbReference>
<evidence type="ECO:0000256" key="12">
    <source>
        <dbReference type="ARBA" id="ARBA00023136"/>
    </source>
</evidence>
<dbReference type="EC" id="2.7.13.3" evidence="3"/>
<dbReference type="SMART" id="SM00387">
    <property type="entry name" value="HATPase_c"/>
    <property type="match status" value="1"/>
</dbReference>
<dbReference type="EMBL" id="ASWB01000002">
    <property type="protein sequence ID" value="EOT72001.1"/>
    <property type="molecule type" value="Genomic_DNA"/>
</dbReference>
<dbReference type="InterPro" id="IPR036890">
    <property type="entry name" value="HATPase_C_sf"/>
</dbReference>
<dbReference type="InterPro" id="IPR003594">
    <property type="entry name" value="HATPase_dom"/>
</dbReference>
<dbReference type="PATRIC" id="fig|1158609.3.peg.2045"/>
<comment type="caution">
    <text evidence="14">The sequence shown here is derived from an EMBL/GenBank/DDBJ whole genome shotgun (WGS) entry which is preliminary data.</text>
</comment>
<keyword evidence="11" id="KW-0902">Two-component regulatory system</keyword>
<evidence type="ECO:0000256" key="7">
    <source>
        <dbReference type="ARBA" id="ARBA00022741"/>
    </source>
</evidence>
<keyword evidence="7" id="KW-0547">Nucleotide-binding</keyword>
<dbReference type="EMBL" id="AJAS01000016">
    <property type="protein sequence ID" value="EOH98824.1"/>
    <property type="molecule type" value="Genomic_DNA"/>
</dbReference>
<evidence type="ECO:0000313" key="14">
    <source>
        <dbReference type="EMBL" id="EOH98824.1"/>
    </source>
</evidence>
<keyword evidence="17" id="KW-1185">Reference proteome</keyword>
<dbReference type="SUPFAM" id="SSF47384">
    <property type="entry name" value="Homodimeric domain of signal transducing histidine kinase"/>
    <property type="match status" value="1"/>
</dbReference>
<dbReference type="Proteomes" id="UP000014157">
    <property type="component" value="Unassembled WGS sequence"/>
</dbReference>
<keyword evidence="9" id="KW-0067">ATP-binding</keyword>
<dbReference type="InterPro" id="IPR003661">
    <property type="entry name" value="HisK_dim/P_dom"/>
</dbReference>
<keyword evidence="8" id="KW-0418">Kinase</keyword>
<dbReference type="AlphaFoldDB" id="R2TF94"/>
<comment type="catalytic activity">
    <reaction evidence="1">
        <text>ATP + protein L-histidine = ADP + protein N-phospho-L-histidine.</text>
        <dbReference type="EC" id="2.7.13.3"/>
    </reaction>
</comment>
<dbReference type="InterPro" id="IPR004358">
    <property type="entry name" value="Sig_transdc_His_kin-like_C"/>
</dbReference>
<evidence type="ECO:0000256" key="3">
    <source>
        <dbReference type="ARBA" id="ARBA00012438"/>
    </source>
</evidence>
<comment type="subcellular location">
    <subcellularLocation>
        <location evidence="2">Membrane</location>
    </subcellularLocation>
</comment>
<feature type="domain" description="Histidine kinase" evidence="13">
    <location>
        <begin position="93"/>
        <end position="312"/>
    </location>
</feature>
<evidence type="ECO:0000256" key="8">
    <source>
        <dbReference type="ARBA" id="ARBA00022777"/>
    </source>
</evidence>
<dbReference type="Pfam" id="PF00512">
    <property type="entry name" value="HisKA"/>
    <property type="match status" value="1"/>
</dbReference>
<proteinExistence type="predicted"/>
<reference evidence="14 16" key="1">
    <citation type="submission" date="2013-02" db="EMBL/GenBank/DDBJ databases">
        <title>The Genome Sequence of Enterococcus moraviensis BAA-383.</title>
        <authorList>
            <consortium name="The Broad Institute Genome Sequencing Platform"/>
            <consortium name="The Broad Institute Genome Sequencing Center for Infectious Disease"/>
            <person name="Earl A.M."/>
            <person name="Gilmore M.S."/>
            <person name="Lebreton F."/>
            <person name="Walker B."/>
            <person name="Young S.K."/>
            <person name="Zeng Q."/>
            <person name="Gargeya S."/>
            <person name="Fitzgerald M."/>
            <person name="Haas B."/>
            <person name="Abouelleil A."/>
            <person name="Alvarado L."/>
            <person name="Arachchi H.M."/>
            <person name="Berlin A.M."/>
            <person name="Chapman S.B."/>
            <person name="Dewar J."/>
            <person name="Goldberg J."/>
            <person name="Griggs A."/>
            <person name="Gujja S."/>
            <person name="Hansen M."/>
            <person name="Howarth C."/>
            <person name="Imamovic A."/>
            <person name="Larimer J."/>
            <person name="McCowan C."/>
            <person name="Murphy C."/>
            <person name="Neiman D."/>
            <person name="Pearson M."/>
            <person name="Priest M."/>
            <person name="Roberts A."/>
            <person name="Saif S."/>
            <person name="Shea T."/>
            <person name="Sisk P."/>
            <person name="Sykes S."/>
            <person name="Wortman J."/>
            <person name="Nusbaum C."/>
            <person name="Birren B."/>
        </authorList>
    </citation>
    <scope>NUCLEOTIDE SEQUENCE [LARGE SCALE GENOMIC DNA]</scope>
    <source>
        <strain evidence="14 16">ATCC BAA-383</strain>
    </source>
</reference>
<keyword evidence="5" id="KW-0808">Transferase</keyword>
<protein>
    <recommendedName>
        <fullName evidence="3">histidine kinase</fullName>
        <ecNumber evidence="3">2.7.13.3</ecNumber>
    </recommendedName>
</protein>
<evidence type="ECO:0000256" key="11">
    <source>
        <dbReference type="ARBA" id="ARBA00023012"/>
    </source>
</evidence>
<evidence type="ECO:0000256" key="9">
    <source>
        <dbReference type="ARBA" id="ARBA00022840"/>
    </source>
</evidence>
<evidence type="ECO:0000313" key="16">
    <source>
        <dbReference type="Proteomes" id="UP000013781"/>
    </source>
</evidence>
<dbReference type="RefSeq" id="WP_010765462.1">
    <property type="nucleotide sequence ID" value="NZ_ASWB01000002.1"/>
</dbReference>
<dbReference type="PROSITE" id="PS50109">
    <property type="entry name" value="HIS_KIN"/>
    <property type="match status" value="1"/>
</dbReference>
<organism evidence="14 16">
    <name type="scientific">Enterococcus moraviensis ATCC BAA-383</name>
    <dbReference type="NCBI Taxonomy" id="1158609"/>
    <lineage>
        <taxon>Bacteria</taxon>
        <taxon>Bacillati</taxon>
        <taxon>Bacillota</taxon>
        <taxon>Bacilli</taxon>
        <taxon>Lactobacillales</taxon>
        <taxon>Enterococcaceae</taxon>
        <taxon>Enterococcus</taxon>
    </lineage>
</organism>
<dbReference type="Pfam" id="PF02518">
    <property type="entry name" value="HATPase_c"/>
    <property type="match status" value="1"/>
</dbReference>